<dbReference type="InterPro" id="IPR004330">
    <property type="entry name" value="FAR1_DNA_bnd_dom"/>
</dbReference>
<gene>
    <name evidence="8" type="ORF">OLC1_LOCUS6465</name>
</gene>
<dbReference type="InterPro" id="IPR031052">
    <property type="entry name" value="FHY3/FAR1"/>
</dbReference>
<keyword evidence="4 6" id="KW-0862">Zinc</keyword>
<evidence type="ECO:0000256" key="5">
    <source>
        <dbReference type="PROSITE-ProRule" id="PRU00325"/>
    </source>
</evidence>
<dbReference type="Pfam" id="PF04434">
    <property type="entry name" value="SWIM"/>
    <property type="match status" value="1"/>
</dbReference>
<accession>A0AAV1CKD1</accession>
<dbReference type="PANTHER" id="PTHR31669">
    <property type="entry name" value="PROTEIN FAR1-RELATED SEQUENCE 10-RELATED"/>
    <property type="match status" value="1"/>
</dbReference>
<dbReference type="InterPro" id="IPR007527">
    <property type="entry name" value="Znf_SWIM"/>
</dbReference>
<comment type="subcellular location">
    <subcellularLocation>
        <location evidence="6">Nucleus</location>
    </subcellularLocation>
</comment>
<evidence type="ECO:0000259" key="7">
    <source>
        <dbReference type="PROSITE" id="PS50966"/>
    </source>
</evidence>
<feature type="domain" description="SWIM-type" evidence="7">
    <location>
        <begin position="616"/>
        <end position="654"/>
    </location>
</feature>
<keyword evidence="9" id="KW-1185">Reference proteome</keyword>
<comment type="function">
    <text evidence="6">Putative transcription activator involved in regulating light control of development.</text>
</comment>
<evidence type="ECO:0000256" key="3">
    <source>
        <dbReference type="ARBA" id="ARBA00022771"/>
    </source>
</evidence>
<comment type="similarity">
    <text evidence="1 6">Belongs to the FHY3/FAR1 family.</text>
</comment>
<evidence type="ECO:0000256" key="4">
    <source>
        <dbReference type="ARBA" id="ARBA00022833"/>
    </source>
</evidence>
<dbReference type="GO" id="GO:0006355">
    <property type="term" value="P:regulation of DNA-templated transcription"/>
    <property type="evidence" value="ECO:0007669"/>
    <property type="project" value="UniProtKB-UniRule"/>
</dbReference>
<dbReference type="GO" id="GO:0005634">
    <property type="term" value="C:nucleus"/>
    <property type="evidence" value="ECO:0007669"/>
    <property type="project" value="UniProtKB-SubCell"/>
</dbReference>
<name>A0AAV1CKD1_OLDCO</name>
<dbReference type="Proteomes" id="UP001161247">
    <property type="component" value="Chromosome 2"/>
</dbReference>
<organism evidence="8 9">
    <name type="scientific">Oldenlandia corymbosa var. corymbosa</name>
    <dbReference type="NCBI Taxonomy" id="529605"/>
    <lineage>
        <taxon>Eukaryota</taxon>
        <taxon>Viridiplantae</taxon>
        <taxon>Streptophyta</taxon>
        <taxon>Embryophyta</taxon>
        <taxon>Tracheophyta</taxon>
        <taxon>Spermatophyta</taxon>
        <taxon>Magnoliopsida</taxon>
        <taxon>eudicotyledons</taxon>
        <taxon>Gunneridae</taxon>
        <taxon>Pentapetalae</taxon>
        <taxon>asterids</taxon>
        <taxon>lamiids</taxon>
        <taxon>Gentianales</taxon>
        <taxon>Rubiaceae</taxon>
        <taxon>Rubioideae</taxon>
        <taxon>Spermacoceae</taxon>
        <taxon>Hedyotis-Oldenlandia complex</taxon>
        <taxon>Oldenlandia</taxon>
    </lineage>
</organism>
<evidence type="ECO:0000313" key="9">
    <source>
        <dbReference type="Proteomes" id="UP001161247"/>
    </source>
</evidence>
<dbReference type="PANTHER" id="PTHR31669:SF299">
    <property type="entry name" value="PROTEIN FAR1-RELATED SEQUENCE"/>
    <property type="match status" value="1"/>
</dbReference>
<dbReference type="Pfam" id="PF10551">
    <property type="entry name" value="MULE"/>
    <property type="match status" value="1"/>
</dbReference>
<dbReference type="GO" id="GO:0008270">
    <property type="term" value="F:zinc ion binding"/>
    <property type="evidence" value="ECO:0007669"/>
    <property type="project" value="UniProtKB-UniRule"/>
</dbReference>
<reference evidence="8" key="1">
    <citation type="submission" date="2023-03" db="EMBL/GenBank/DDBJ databases">
        <authorList>
            <person name="Julca I."/>
        </authorList>
    </citation>
    <scope>NUCLEOTIDE SEQUENCE</scope>
</reference>
<evidence type="ECO:0000313" key="8">
    <source>
        <dbReference type="EMBL" id="CAI9095513.1"/>
    </source>
</evidence>
<dbReference type="PROSITE" id="PS50966">
    <property type="entry name" value="ZF_SWIM"/>
    <property type="match status" value="1"/>
</dbReference>
<dbReference type="SMART" id="SM00575">
    <property type="entry name" value="ZnF_PMZ"/>
    <property type="match status" value="1"/>
</dbReference>
<dbReference type="Pfam" id="PF03101">
    <property type="entry name" value="FAR1"/>
    <property type="match status" value="1"/>
</dbReference>
<dbReference type="AlphaFoldDB" id="A0AAV1CKD1"/>
<keyword evidence="6" id="KW-0539">Nucleus</keyword>
<keyword evidence="2 6" id="KW-0479">Metal-binding</keyword>
<dbReference type="EMBL" id="OX459119">
    <property type="protein sequence ID" value="CAI9095513.1"/>
    <property type="molecule type" value="Genomic_DNA"/>
</dbReference>
<protein>
    <recommendedName>
        <fullName evidence="6">Protein FAR1-RELATED SEQUENCE</fullName>
    </recommendedName>
</protein>
<evidence type="ECO:0000256" key="6">
    <source>
        <dbReference type="RuleBase" id="RU367018"/>
    </source>
</evidence>
<dbReference type="InterPro" id="IPR018289">
    <property type="entry name" value="MULE_transposase_dom"/>
</dbReference>
<keyword evidence="3 5" id="KW-0863">Zinc-finger</keyword>
<dbReference type="InterPro" id="IPR006564">
    <property type="entry name" value="Znf_PMZ"/>
</dbReference>
<proteinExistence type="inferred from homology"/>
<evidence type="ECO:0000256" key="2">
    <source>
        <dbReference type="ARBA" id="ARBA00022723"/>
    </source>
</evidence>
<evidence type="ECO:0000256" key="1">
    <source>
        <dbReference type="ARBA" id="ARBA00005889"/>
    </source>
</evidence>
<sequence>MNLQGKKGRLIGLVYMVAKDAAQNALLSSTAANIPPAYLEFLHRYWVFSGVCFSELMEVAHTPEEQSKFENVEQRPYNGSGTINEGSNIESIDLLHQNFDEHLKNVHSSIPREMIPEIGMEFETEEEAFQYYLLYSKKVGFGVRRSKSHNDKSGKLIGRTFCCSAEGKRQRDKRDLNVRAQRPETRFGCDAKMKVNSFKTGKFQVIEFVAEHNHCLPSLSKTHLHRSHRAISSVEARQKMADDVGITPKASFDLMVKQKGGRGNLGFISEDYRNFLRSKRTREMEKGDLGGVLEYLDQMQFKDPNFFQAIQVDIDDLVTNIFWSDAKMRNDYSDFGDVICFDTTYRKNREGRPLALFVGTNHHKQITVFGVALLYDETTETFKWLFDTFARAMSWKKPTTILTDQDKEIADALAFCWPNTHQRLCIRHICQNAAIHLSSVFTKFKAFSGDFSSCVYDFEKEEEFLAAWDNMLQKYELQENDWLKHLFLLKEKWALVYGRQMFCADITTTLKNESLNSTMKKYLSYKHNFSQFFHHFEKLLDDHRYKELRADSRANMSITSLAAPVQMLQHAASLYTPEVFQCFQDQWKMCHDCSFHVCAEDGIVTKYEVTPVGKSYSHMVTYDSLNDEVHCSCWKFEFGGILCSHILKVFTLRNIMSVPGKYIMKRWTRKAKNGYLESKSSHVNETELDPTMESSMRYKDLCALTVRLVTRAAERNDTTKFLKDSLYKALDAIDEMLQSKEVVVEENLMSESEDLCQTSNPEISRCDINLSGRDSIKGVKRKTKSATNKRLKGGLENNARQTESLTGCNTSANVATSASIPIANIQDFEVNIQTTSSMAHPVLSYQLQQMQTVDVSRENTSMVYSHQDSASRPYLQAQQSLGFNNVGVGICNKCGCRLPCFGDVFCICKRGTISQQSPGFDHVGDGTCSEKCGCRLPCFGDVFCVCKRGTTSP</sequence>